<dbReference type="Proteomes" id="UP001500604">
    <property type="component" value="Unassembled WGS sequence"/>
</dbReference>
<organism evidence="1 2">
    <name type="scientific">Kistimonas scapharcae</name>
    <dbReference type="NCBI Taxonomy" id="1036133"/>
    <lineage>
        <taxon>Bacteria</taxon>
        <taxon>Pseudomonadati</taxon>
        <taxon>Pseudomonadota</taxon>
        <taxon>Gammaproteobacteria</taxon>
        <taxon>Oceanospirillales</taxon>
        <taxon>Endozoicomonadaceae</taxon>
        <taxon>Kistimonas</taxon>
    </lineage>
</organism>
<keyword evidence="2" id="KW-1185">Reference proteome</keyword>
<name>A0ABP8UZ98_9GAMM</name>
<comment type="caution">
    <text evidence="1">The sequence shown here is derived from an EMBL/GenBank/DDBJ whole genome shotgun (WGS) entry which is preliminary data.</text>
</comment>
<evidence type="ECO:0000313" key="1">
    <source>
        <dbReference type="EMBL" id="GAA4649258.1"/>
    </source>
</evidence>
<sequence length="149" mass="16684">MTVDTTQALAEAVCTALTCAFSEEMAPVDQATLKLRNDMVEAIIQHAVSAFGTDSPFVMDAETSCGLMPDIVARHSIDKGREINENGQAGDICFDWLFHNMILFYDKEKDLWVDNKTPELVDLSYENKNGWPVDDDGYMYGLLTHISRI</sequence>
<reference evidence="2" key="1">
    <citation type="journal article" date="2019" name="Int. J. Syst. Evol. Microbiol.">
        <title>The Global Catalogue of Microorganisms (GCM) 10K type strain sequencing project: providing services to taxonomists for standard genome sequencing and annotation.</title>
        <authorList>
            <consortium name="The Broad Institute Genomics Platform"/>
            <consortium name="The Broad Institute Genome Sequencing Center for Infectious Disease"/>
            <person name="Wu L."/>
            <person name="Ma J."/>
        </authorList>
    </citation>
    <scope>NUCLEOTIDE SEQUENCE [LARGE SCALE GENOMIC DNA]</scope>
    <source>
        <strain evidence="2">JCM 17805</strain>
    </source>
</reference>
<dbReference type="RefSeq" id="WP_345195046.1">
    <property type="nucleotide sequence ID" value="NZ_BAABFL010000128.1"/>
</dbReference>
<protein>
    <submittedName>
        <fullName evidence="1">Uncharacterized protein</fullName>
    </submittedName>
</protein>
<dbReference type="EMBL" id="BAABFL010000128">
    <property type="protein sequence ID" value="GAA4649258.1"/>
    <property type="molecule type" value="Genomic_DNA"/>
</dbReference>
<gene>
    <name evidence="1" type="ORF">GCM10023116_15320</name>
</gene>
<accession>A0ABP8UZ98</accession>
<evidence type="ECO:0000313" key="2">
    <source>
        <dbReference type="Proteomes" id="UP001500604"/>
    </source>
</evidence>
<proteinExistence type="predicted"/>